<sequence length="225" mass="26410">MISDNRERRKIEQLGAVLETNSLADKQDEFQTRINQVTANHYKILDSSYEVKHEFKSDVGSERLLELTELVTQQIRQFVETIEIYDSLNHSAQEEIIEKSWLVVKVLHIIYEFIPTENCLMLANNTTYIAAKGDYSELDYTTKFFENLINLAASFHCMQLDNRPLALLSACLFKIRKMRKKLTKYTWKCLQSISEMNDDDSIDLRYWPNLLVRISQLLVTVTNMR</sequence>
<keyword evidence="6" id="KW-1185">Reference proteome</keyword>
<proteinExistence type="predicted"/>
<accession>A0A0R3QBL2</accession>
<protein>
    <submittedName>
        <fullName evidence="7">NR LBD domain-containing protein</fullName>
    </submittedName>
</protein>
<organism evidence="7">
    <name type="scientific">Brugia timori</name>
    <dbReference type="NCBI Taxonomy" id="42155"/>
    <lineage>
        <taxon>Eukaryota</taxon>
        <taxon>Metazoa</taxon>
        <taxon>Ecdysozoa</taxon>
        <taxon>Nematoda</taxon>
        <taxon>Chromadorea</taxon>
        <taxon>Rhabditida</taxon>
        <taxon>Spirurina</taxon>
        <taxon>Spiruromorpha</taxon>
        <taxon>Filarioidea</taxon>
        <taxon>Onchocercidae</taxon>
        <taxon>Brugia</taxon>
    </lineage>
</organism>
<reference evidence="7" key="1">
    <citation type="submission" date="2017-02" db="UniProtKB">
        <authorList>
            <consortium name="WormBaseParasite"/>
        </authorList>
    </citation>
    <scope>IDENTIFICATION</scope>
</reference>
<dbReference type="EMBL" id="UZAG01002664">
    <property type="protein sequence ID" value="VDO13901.1"/>
    <property type="molecule type" value="Genomic_DNA"/>
</dbReference>
<evidence type="ECO:0000256" key="3">
    <source>
        <dbReference type="ARBA" id="ARBA00023170"/>
    </source>
</evidence>
<dbReference type="PROSITE" id="PS51843">
    <property type="entry name" value="NR_LBD"/>
    <property type="match status" value="1"/>
</dbReference>
<dbReference type="InterPro" id="IPR000536">
    <property type="entry name" value="Nucl_hrmn_rcpt_lig-bd"/>
</dbReference>
<reference evidence="5 6" key="2">
    <citation type="submission" date="2018-11" db="EMBL/GenBank/DDBJ databases">
        <authorList>
            <consortium name="Pathogen Informatics"/>
        </authorList>
    </citation>
    <scope>NUCLEOTIDE SEQUENCE [LARGE SCALE GENOMIC DNA]</scope>
</reference>
<dbReference type="AlphaFoldDB" id="A0A0R3QBL2"/>
<evidence type="ECO:0000313" key="6">
    <source>
        <dbReference type="Proteomes" id="UP000280834"/>
    </source>
</evidence>
<feature type="domain" description="NR LBD" evidence="4">
    <location>
        <begin position="29"/>
        <end position="225"/>
    </location>
</feature>
<evidence type="ECO:0000259" key="4">
    <source>
        <dbReference type="PROSITE" id="PS51843"/>
    </source>
</evidence>
<evidence type="ECO:0000256" key="2">
    <source>
        <dbReference type="ARBA" id="ARBA00023163"/>
    </source>
</evidence>
<dbReference type="Proteomes" id="UP000280834">
    <property type="component" value="Unassembled WGS sequence"/>
</dbReference>
<keyword evidence="2" id="KW-0804">Transcription</keyword>
<evidence type="ECO:0000313" key="5">
    <source>
        <dbReference type="EMBL" id="VDO13901.1"/>
    </source>
</evidence>
<gene>
    <name evidence="5" type="ORF">BTMF_LOCUS3041</name>
</gene>
<dbReference type="Gene3D" id="1.10.565.10">
    <property type="entry name" value="Retinoid X Receptor"/>
    <property type="match status" value="1"/>
</dbReference>
<evidence type="ECO:0000256" key="1">
    <source>
        <dbReference type="ARBA" id="ARBA00023015"/>
    </source>
</evidence>
<keyword evidence="1" id="KW-0805">Transcription regulation</keyword>
<dbReference type="WBParaSite" id="BTMF_0000374001-mRNA-1">
    <property type="protein sequence ID" value="BTMF_0000374001-mRNA-1"/>
    <property type="gene ID" value="BTMF_0000374001"/>
</dbReference>
<keyword evidence="3" id="KW-0675">Receptor</keyword>
<dbReference type="InterPro" id="IPR035500">
    <property type="entry name" value="NHR-like_dom_sf"/>
</dbReference>
<name>A0A0R3QBL2_9BILA</name>
<evidence type="ECO:0000313" key="7">
    <source>
        <dbReference type="WBParaSite" id="BTMF_0000374001-mRNA-1"/>
    </source>
</evidence>
<dbReference type="SUPFAM" id="SSF48508">
    <property type="entry name" value="Nuclear receptor ligand-binding domain"/>
    <property type="match status" value="1"/>
</dbReference>